<dbReference type="Pfam" id="PF13585">
    <property type="entry name" value="CHU_C"/>
    <property type="match status" value="1"/>
</dbReference>
<feature type="chain" id="PRO_5047006368" evidence="2">
    <location>
        <begin position="24"/>
        <end position="1468"/>
    </location>
</feature>
<dbReference type="InterPro" id="IPR011045">
    <property type="entry name" value="N2O_reductase_N"/>
</dbReference>
<dbReference type="InterPro" id="IPR011048">
    <property type="entry name" value="Haem_d1_sf"/>
</dbReference>
<evidence type="ECO:0000313" key="5">
    <source>
        <dbReference type="EMBL" id="GAA3961122.1"/>
    </source>
</evidence>
<dbReference type="InterPro" id="IPR026341">
    <property type="entry name" value="T9SS_type_B"/>
</dbReference>
<evidence type="ECO:0000259" key="3">
    <source>
        <dbReference type="Pfam" id="PF18676"/>
    </source>
</evidence>
<dbReference type="RefSeq" id="WP_259094977.1">
    <property type="nucleotide sequence ID" value="NZ_BAAAZC010000005.1"/>
</dbReference>
<keyword evidence="6" id="KW-1185">Reference proteome</keyword>
<dbReference type="NCBIfam" id="TIGR02276">
    <property type="entry name" value="beta_rpt_yvtn"/>
    <property type="match status" value="9"/>
</dbReference>
<dbReference type="InterPro" id="IPR048433">
    <property type="entry name" value="YNCE-like_beta-prop"/>
</dbReference>
<comment type="caution">
    <text evidence="5">The sequence shown here is derived from an EMBL/GenBank/DDBJ whole genome shotgun (WGS) entry which is preliminary data.</text>
</comment>
<dbReference type="Gene3D" id="2.130.10.10">
    <property type="entry name" value="YVTN repeat-like/Quinoprotein amine dehydrogenase"/>
    <property type="match status" value="5"/>
</dbReference>
<evidence type="ECO:0000256" key="1">
    <source>
        <dbReference type="ARBA" id="ARBA00022729"/>
    </source>
</evidence>
<dbReference type="InterPro" id="IPR001680">
    <property type="entry name" value="WD40_rpt"/>
</dbReference>
<evidence type="ECO:0000256" key="2">
    <source>
        <dbReference type="SAM" id="SignalP"/>
    </source>
</evidence>
<dbReference type="Proteomes" id="UP001500742">
    <property type="component" value="Unassembled WGS sequence"/>
</dbReference>
<feature type="domain" description="MBG" evidence="3">
    <location>
        <begin position="1300"/>
        <end position="1375"/>
    </location>
</feature>
<dbReference type="SUPFAM" id="SSF50974">
    <property type="entry name" value="Nitrous oxide reductase, N-terminal domain"/>
    <property type="match status" value="1"/>
</dbReference>
<keyword evidence="1 2" id="KW-0732">Signal</keyword>
<dbReference type="InterPro" id="IPR051200">
    <property type="entry name" value="Host-pathogen_enzymatic-act"/>
</dbReference>
<dbReference type="InterPro" id="IPR015943">
    <property type="entry name" value="WD40/YVTN_repeat-like_dom_sf"/>
</dbReference>
<dbReference type="NCBIfam" id="TIGR04131">
    <property type="entry name" value="Bac_Flav_CTERM"/>
    <property type="match status" value="1"/>
</dbReference>
<dbReference type="PANTHER" id="PTHR47197">
    <property type="entry name" value="PROTEIN NIRF"/>
    <property type="match status" value="1"/>
</dbReference>
<gene>
    <name evidence="5" type="ORF">GCM10022210_06210</name>
</gene>
<dbReference type="EMBL" id="BAAAZC010000005">
    <property type="protein sequence ID" value="GAA3961122.1"/>
    <property type="molecule type" value="Genomic_DNA"/>
</dbReference>
<dbReference type="InterPro" id="IPR011659">
    <property type="entry name" value="WD40"/>
</dbReference>
<reference evidence="6" key="1">
    <citation type="journal article" date="2019" name="Int. J. Syst. Evol. Microbiol.">
        <title>The Global Catalogue of Microorganisms (GCM) 10K type strain sequencing project: providing services to taxonomists for standard genome sequencing and annotation.</title>
        <authorList>
            <consortium name="The Broad Institute Genomics Platform"/>
            <consortium name="The Broad Institute Genome Sequencing Center for Infectious Disease"/>
            <person name="Wu L."/>
            <person name="Ma J."/>
        </authorList>
    </citation>
    <scope>NUCLEOTIDE SEQUENCE [LARGE SCALE GENOMIC DNA]</scope>
    <source>
        <strain evidence="6">JCM 16601</strain>
    </source>
</reference>
<feature type="domain" description="MBG" evidence="3">
    <location>
        <begin position="1010"/>
        <end position="1096"/>
    </location>
</feature>
<dbReference type="Pfam" id="PF10282">
    <property type="entry name" value="Lactonase"/>
    <property type="match status" value="1"/>
</dbReference>
<dbReference type="Gene3D" id="3.30.160.710">
    <property type="match status" value="1"/>
</dbReference>
<proteinExistence type="predicted"/>
<organism evidence="5 6">
    <name type="scientific">Mucilaginibacter dorajii</name>
    <dbReference type="NCBI Taxonomy" id="692994"/>
    <lineage>
        <taxon>Bacteria</taxon>
        <taxon>Pseudomonadati</taxon>
        <taxon>Bacteroidota</taxon>
        <taxon>Sphingobacteriia</taxon>
        <taxon>Sphingobacteriales</taxon>
        <taxon>Sphingobacteriaceae</taxon>
        <taxon>Mucilaginibacter</taxon>
    </lineage>
</organism>
<feature type="signal peptide" evidence="2">
    <location>
        <begin position="1"/>
        <end position="23"/>
    </location>
</feature>
<dbReference type="Pfam" id="PF21783">
    <property type="entry name" value="YNCE"/>
    <property type="match status" value="1"/>
</dbReference>
<dbReference type="Pfam" id="PF18676">
    <property type="entry name" value="MBG_2"/>
    <property type="match status" value="2"/>
</dbReference>
<protein>
    <submittedName>
        <fullName evidence="5">Uncharacterized protein</fullName>
    </submittedName>
</protein>
<sequence length="1468" mass="148871">MKKCLLFIAITAFLSCLLTRAGAQTNQHIKSGDPTTAVNFPAGGCVYTWTNNTPGIGLAASGSGNIPSFTGIDPGTTPITATITASPVSSGFGYIANLSSNTVSVISTATNALLTTIPVGIAPIAVVVSPDGSRAYVVNNGSASVSIINTATNEVISTIGVAASPNGVAISPNGRKVYVVSQDEISVIDVIANAVSTTFPDGSHPTGISVSVDGTLIYVTNGTANTISVMEPITGTLVKTITVGTNPLTSAVSPDGKFVYVTNQSSAGVSVVSTTNNQVTTTIPLSGTPAGIVFSPDGTRVYVTDPTGGQVFVINTAINAVTTSISIPTNPQGISINQDGSRLYVTDRGNAVSVINTANNAVIGTITVGQYPVSIGNFITPNLVCNGQPVSFSITVDPIPIVITDVVSGHIATCKGTPSPVANIAQFPVSGSGVSADITVTAPTDFEVSVVPGSGYSNTVALKQTGGVVNNTVIYVRASAQAAAGNIAGNVIISTAGVPDRNIAVTGVVNNALMVNTVASQSLANGEITKAIKFTGNGSTFSWVNNTPGIGLAATGTGDIAAFKAINTTGSPITATITVTPLQPPLAYITNYWASSVSVVNTVTNKIISTIPTTLRSDPFYVAISADGSRLYVSEADQDALVINTATNTVITSFYIGGQGLVLSPDGSKLYSAQTLGDRIGVYNTATNTLINTINMSTAWGAEGLAISPDGSRLYVTSQQTGYVSVFNATTGAPITTIKVGLRPWNIAISPDGSRVYVTNINSNSVSVINTVTNAVIATIPVGANPEGVTVSPDGSRVYVAVAGANSVAVIDAASNAVIATVGVGLNPFGISVTPDGKFVYVVNQVSSDVTVISTATNTVSTTIQAGIGNYPTSLGNFISNGSNICSTPVTFTITVNPTANITATVPLQALNTTYGTPSASTSFTVSGTNLSAGILVTPPAGFELSTDNITFTSTVTVGAAGSLNAAPVYIRLKSTTNAGGYAGNIVLSSAGAPATNVQMPNSMVTPAPLTILANNASKVYGMVLNSNITSAAFTVLGNGLKNGNTITTVNLFFDGGTQATDHVGIYETIMPTVPTGANGFLPGNYTITYIPGALSITPAPLTITATDVSKPYGTALTGLTASVAFTSNGLQNQENIGSVAVAYGTGSGVNDALGFYPGTITPSLAGGGTFDPGNYLITYKTGSITVTPPTGIIVSGTLNALNTIYGTPSVSTSFNVSGTGLSGGILITPPPGFEVGTNNSTFGTSVIIGQAGDVAATTVYIRLAATTPVGTYSGNISLTSGTANANEAMPASTVIATPLTIIANNKTKVAGTANPTLTVTYAGFVNNESVAQLVIKPIVSTTANTLSAAGLYPIMASGAASPNYIISYVDGVLTINPLPPSVNIPNAFTPNGDGTNDVWAIASLAYYPNNTVSIYNRYGQQLYHSAGYAKPWDGTYNGTRVPEAVYYYIIQLDKNQPALSGHVTVIR</sequence>
<name>A0ABP7P7Y2_9SPHI</name>
<dbReference type="InterPro" id="IPR041286">
    <property type="entry name" value="MBG_2"/>
</dbReference>
<dbReference type="SUPFAM" id="SSF51004">
    <property type="entry name" value="C-terminal (heme d1) domain of cytochrome cd1-nitrite reductase"/>
    <property type="match status" value="1"/>
</dbReference>
<dbReference type="InterPro" id="IPR011964">
    <property type="entry name" value="YVTN_b-propeller_repeat"/>
</dbReference>
<dbReference type="InterPro" id="IPR019405">
    <property type="entry name" value="Lactonase_7-beta_prop"/>
</dbReference>
<accession>A0ABP7P7Y2</accession>
<evidence type="ECO:0000313" key="6">
    <source>
        <dbReference type="Proteomes" id="UP001500742"/>
    </source>
</evidence>
<evidence type="ECO:0000259" key="4">
    <source>
        <dbReference type="Pfam" id="PF21783"/>
    </source>
</evidence>
<dbReference type="SMART" id="SM00320">
    <property type="entry name" value="WD40"/>
    <property type="match status" value="6"/>
</dbReference>
<feature type="domain" description="YNCE-like beta-propeller" evidence="4">
    <location>
        <begin position="738"/>
        <end position="831"/>
    </location>
</feature>
<dbReference type="PROSITE" id="PS51257">
    <property type="entry name" value="PROKAR_LIPOPROTEIN"/>
    <property type="match status" value="1"/>
</dbReference>
<dbReference type="Pfam" id="PF07676">
    <property type="entry name" value="PD40"/>
    <property type="match status" value="1"/>
</dbReference>
<dbReference type="PANTHER" id="PTHR47197:SF3">
    <property type="entry name" value="DIHYDRO-HEME D1 DEHYDROGENASE"/>
    <property type="match status" value="1"/>
</dbReference>